<evidence type="ECO:0000313" key="8">
    <source>
        <dbReference type="Proteomes" id="UP000032180"/>
    </source>
</evidence>
<dbReference type="PROSITE" id="PS50811">
    <property type="entry name" value="WRKY"/>
    <property type="match status" value="1"/>
</dbReference>
<evidence type="ECO:0000313" key="7">
    <source>
        <dbReference type="EnsemblPlants" id="LPERR05G04920.1"/>
    </source>
</evidence>
<dbReference type="SMART" id="SM00774">
    <property type="entry name" value="WRKY"/>
    <property type="match status" value="1"/>
</dbReference>
<reference evidence="8" key="2">
    <citation type="submission" date="2013-12" db="EMBL/GenBank/DDBJ databases">
        <authorList>
            <person name="Yu Y."/>
            <person name="Lee S."/>
            <person name="de Baynast K."/>
            <person name="Wissotski M."/>
            <person name="Liu L."/>
            <person name="Talag J."/>
            <person name="Goicoechea J."/>
            <person name="Angelova A."/>
            <person name="Jetty R."/>
            <person name="Kudrna D."/>
            <person name="Golser W."/>
            <person name="Rivera L."/>
            <person name="Zhang J."/>
            <person name="Wing R."/>
        </authorList>
    </citation>
    <scope>NUCLEOTIDE SEQUENCE</scope>
</reference>
<dbReference type="Gramene" id="LPERR05G04920.1">
    <property type="protein sequence ID" value="LPERR05G04920.1"/>
    <property type="gene ID" value="LPERR05G04920"/>
</dbReference>
<dbReference type="GO" id="GO:0003700">
    <property type="term" value="F:DNA-binding transcription factor activity"/>
    <property type="evidence" value="ECO:0007669"/>
    <property type="project" value="InterPro"/>
</dbReference>
<sequence>MDHEGAKALCIIALRRDIIYSEYFSSKHSAMAVSIGLNPEAFFSSYSCSSSSSPFMASYTPEFSAAATDIDFSGELDFDYSLPAPDFAGTVSDEYPDNESIMMRCENEEKRARVNGRIGFRTRSEVEILDDGFKWRKYGKKAVKNSPNPRNYYRCSSEGCNVKKRVERDREDDRYVITTYDGVHNHASPGAAAAALQYYTAGDYYSPPRSSAGSPPAAYSAGSLLF</sequence>
<dbReference type="InterPro" id="IPR044810">
    <property type="entry name" value="WRKY_plant"/>
</dbReference>
<evidence type="ECO:0000256" key="5">
    <source>
        <dbReference type="ARBA" id="ARBA00023242"/>
    </source>
</evidence>
<evidence type="ECO:0000256" key="4">
    <source>
        <dbReference type="ARBA" id="ARBA00023163"/>
    </source>
</evidence>
<dbReference type="AlphaFoldDB" id="A0A0D9WDI4"/>
<dbReference type="InterPro" id="IPR003657">
    <property type="entry name" value="WRKY_dom"/>
</dbReference>
<dbReference type="GO" id="GO:0005634">
    <property type="term" value="C:nucleus"/>
    <property type="evidence" value="ECO:0007669"/>
    <property type="project" value="UniProtKB-SubCell"/>
</dbReference>
<keyword evidence="5" id="KW-0539">Nucleus</keyword>
<feature type="domain" description="WRKY" evidence="6">
    <location>
        <begin position="124"/>
        <end position="189"/>
    </location>
</feature>
<evidence type="ECO:0000256" key="1">
    <source>
        <dbReference type="ARBA" id="ARBA00004123"/>
    </source>
</evidence>
<reference evidence="7" key="3">
    <citation type="submission" date="2015-04" db="UniProtKB">
        <authorList>
            <consortium name="EnsemblPlants"/>
        </authorList>
    </citation>
    <scope>IDENTIFICATION</scope>
</reference>
<dbReference type="EnsemblPlants" id="LPERR05G04920.1">
    <property type="protein sequence ID" value="LPERR05G04920.1"/>
    <property type="gene ID" value="LPERR05G04920"/>
</dbReference>
<evidence type="ECO:0000256" key="2">
    <source>
        <dbReference type="ARBA" id="ARBA00023015"/>
    </source>
</evidence>
<reference evidence="7 8" key="1">
    <citation type="submission" date="2012-08" db="EMBL/GenBank/DDBJ databases">
        <title>Oryza genome evolution.</title>
        <authorList>
            <person name="Wing R.A."/>
        </authorList>
    </citation>
    <scope>NUCLEOTIDE SEQUENCE</scope>
</reference>
<dbReference type="InterPro" id="IPR036576">
    <property type="entry name" value="WRKY_dom_sf"/>
</dbReference>
<keyword evidence="2" id="KW-0805">Transcription regulation</keyword>
<keyword evidence="8" id="KW-1185">Reference proteome</keyword>
<dbReference type="eggNOG" id="ENOG502S01U">
    <property type="taxonomic scope" value="Eukaryota"/>
</dbReference>
<dbReference type="FunFam" id="2.20.25.80:FF:000003">
    <property type="entry name" value="WRKY transcription factor 57"/>
    <property type="match status" value="1"/>
</dbReference>
<dbReference type="Gene3D" id="2.20.25.80">
    <property type="entry name" value="WRKY domain"/>
    <property type="match status" value="1"/>
</dbReference>
<dbReference type="SUPFAM" id="SSF118290">
    <property type="entry name" value="WRKY DNA-binding domain"/>
    <property type="match status" value="1"/>
</dbReference>
<dbReference type="STRING" id="77586.A0A0D9WDI4"/>
<name>A0A0D9WDI4_9ORYZ</name>
<dbReference type="Proteomes" id="UP000032180">
    <property type="component" value="Chromosome 5"/>
</dbReference>
<organism evidence="7 8">
    <name type="scientific">Leersia perrieri</name>
    <dbReference type="NCBI Taxonomy" id="77586"/>
    <lineage>
        <taxon>Eukaryota</taxon>
        <taxon>Viridiplantae</taxon>
        <taxon>Streptophyta</taxon>
        <taxon>Embryophyta</taxon>
        <taxon>Tracheophyta</taxon>
        <taxon>Spermatophyta</taxon>
        <taxon>Magnoliopsida</taxon>
        <taxon>Liliopsida</taxon>
        <taxon>Poales</taxon>
        <taxon>Poaceae</taxon>
        <taxon>BOP clade</taxon>
        <taxon>Oryzoideae</taxon>
        <taxon>Oryzeae</taxon>
        <taxon>Oryzinae</taxon>
        <taxon>Leersia</taxon>
    </lineage>
</organism>
<protein>
    <recommendedName>
        <fullName evidence="6">WRKY domain-containing protein</fullName>
    </recommendedName>
</protein>
<accession>A0A0D9WDI4</accession>
<dbReference type="PANTHER" id="PTHR31221">
    <property type="entry name" value="WRKY TRANSCRIPTION FACTOR PROTEIN 1-RELATED"/>
    <property type="match status" value="1"/>
</dbReference>
<evidence type="ECO:0000259" key="6">
    <source>
        <dbReference type="PROSITE" id="PS50811"/>
    </source>
</evidence>
<evidence type="ECO:0000256" key="3">
    <source>
        <dbReference type="ARBA" id="ARBA00023125"/>
    </source>
</evidence>
<proteinExistence type="predicted"/>
<keyword evidence="4" id="KW-0804">Transcription</keyword>
<comment type="subcellular location">
    <subcellularLocation>
        <location evidence="1">Nucleus</location>
    </subcellularLocation>
</comment>
<dbReference type="PANTHER" id="PTHR31221:SF377">
    <property type="entry name" value="WRKY TRANSCRIPTION FACTOR 51-RELATED"/>
    <property type="match status" value="1"/>
</dbReference>
<dbReference type="Pfam" id="PF03106">
    <property type="entry name" value="WRKY"/>
    <property type="match status" value="1"/>
</dbReference>
<dbReference type="GO" id="GO:0043565">
    <property type="term" value="F:sequence-specific DNA binding"/>
    <property type="evidence" value="ECO:0007669"/>
    <property type="project" value="InterPro"/>
</dbReference>
<keyword evidence="3" id="KW-0238">DNA-binding</keyword>